<reference evidence="1 2" key="1">
    <citation type="submission" date="2017-09" db="EMBL/GenBank/DDBJ databases">
        <title>WGS assembly of Aquilegia coerulea Goldsmith.</title>
        <authorList>
            <person name="Hodges S."/>
            <person name="Kramer E."/>
            <person name="Nordborg M."/>
            <person name="Tomkins J."/>
            <person name="Borevitz J."/>
            <person name="Derieg N."/>
            <person name="Yan J."/>
            <person name="Mihaltcheva S."/>
            <person name="Hayes R.D."/>
            <person name="Rokhsar D."/>
        </authorList>
    </citation>
    <scope>NUCLEOTIDE SEQUENCE [LARGE SCALE GENOMIC DNA]</scope>
    <source>
        <strain evidence="2">cv. Goldsmith</strain>
    </source>
</reference>
<dbReference type="OrthoDB" id="200660at2759"/>
<dbReference type="InParanoid" id="A0A2G5DFR5"/>
<organism evidence="1 2">
    <name type="scientific">Aquilegia coerulea</name>
    <name type="common">Rocky mountain columbine</name>
    <dbReference type="NCBI Taxonomy" id="218851"/>
    <lineage>
        <taxon>Eukaryota</taxon>
        <taxon>Viridiplantae</taxon>
        <taxon>Streptophyta</taxon>
        <taxon>Embryophyta</taxon>
        <taxon>Tracheophyta</taxon>
        <taxon>Spermatophyta</taxon>
        <taxon>Magnoliopsida</taxon>
        <taxon>Ranunculales</taxon>
        <taxon>Ranunculaceae</taxon>
        <taxon>Thalictroideae</taxon>
        <taxon>Aquilegia</taxon>
    </lineage>
</organism>
<keyword evidence="2" id="KW-1185">Reference proteome</keyword>
<dbReference type="AlphaFoldDB" id="A0A2G5DFR5"/>
<gene>
    <name evidence="1" type="ORF">AQUCO_02000043v1</name>
</gene>
<sequence length="74" mass="8111">MLNIFRAIRKSEDAVDVKKNFEATYSGRIGLFLVGLTNSGMPSYLPGSMLLPSSFYKVSPDIRCDEVTYDNGGG</sequence>
<evidence type="ECO:0000313" key="1">
    <source>
        <dbReference type="EMBL" id="PIA42324.1"/>
    </source>
</evidence>
<accession>A0A2G5DFR5</accession>
<dbReference type="EMBL" id="KZ305037">
    <property type="protein sequence ID" value="PIA42324.1"/>
    <property type="molecule type" value="Genomic_DNA"/>
</dbReference>
<evidence type="ECO:0000313" key="2">
    <source>
        <dbReference type="Proteomes" id="UP000230069"/>
    </source>
</evidence>
<protein>
    <submittedName>
        <fullName evidence="1">Uncharacterized protein</fullName>
    </submittedName>
</protein>
<name>A0A2G5DFR5_AQUCA</name>
<dbReference type="Proteomes" id="UP000230069">
    <property type="component" value="Unassembled WGS sequence"/>
</dbReference>
<proteinExistence type="predicted"/>